<sequence>MINSPAEVAKNYVAIGKGKANLSIAKMIFLGLLAGMFIGFAAVGATTVGSTVDNASLAKFLGAVVFPGGLAMVLIAGSELFTGNCLLIIPLLQKEITVGQMIKNWVFVWIGNLAGGILVSLITVGGHQANLFSNQLAVSYISTAVAKTSMTFGDAFMKGIGCNFLVCIAVWMAFAAKSVGGKIIGLYFPIMLFVLEGFEHSVANMQYISIGLLCKLNDTWAQAATDAGVDFSNLTWGAMFGKNLLPVSLGNIVGGLVLVGLIYWGCYLKGTKKEA</sequence>
<dbReference type="PROSITE" id="PS01005">
    <property type="entry name" value="FORMATE_NITRITE_TP_1"/>
    <property type="match status" value="1"/>
</dbReference>
<feature type="transmembrane region" description="Helical" evidence="6">
    <location>
        <begin position="155"/>
        <end position="176"/>
    </location>
</feature>
<feature type="transmembrane region" description="Helical" evidence="6">
    <location>
        <begin position="104"/>
        <end position="124"/>
    </location>
</feature>
<feature type="transmembrane region" description="Helical" evidence="6">
    <location>
        <begin position="27"/>
        <end position="49"/>
    </location>
</feature>
<comment type="subcellular location">
    <subcellularLocation>
        <location evidence="1">Membrane</location>
        <topology evidence="1">Multi-pass membrane protein</topology>
    </subcellularLocation>
</comment>
<evidence type="ECO:0000256" key="4">
    <source>
        <dbReference type="ARBA" id="ARBA00023136"/>
    </source>
</evidence>
<comment type="similarity">
    <text evidence="5">Belongs to the FNT transporter (TC 1.A.16) family.</text>
</comment>
<dbReference type="InterPro" id="IPR023271">
    <property type="entry name" value="Aquaporin-like"/>
</dbReference>
<dbReference type="Pfam" id="PF01226">
    <property type="entry name" value="Form_Nir_trans"/>
    <property type="match status" value="1"/>
</dbReference>
<dbReference type="PANTHER" id="PTHR30520">
    <property type="entry name" value="FORMATE TRANSPORTER-RELATED"/>
    <property type="match status" value="1"/>
</dbReference>
<dbReference type="GO" id="GO:0015499">
    <property type="term" value="F:formate transmembrane transporter activity"/>
    <property type="evidence" value="ECO:0007669"/>
    <property type="project" value="TreeGrafter"/>
</dbReference>
<feature type="transmembrane region" description="Helical" evidence="6">
    <location>
        <begin position="69"/>
        <end position="92"/>
    </location>
</feature>
<dbReference type="Gene3D" id="1.20.1080.10">
    <property type="entry name" value="Glycerol uptake facilitator protein"/>
    <property type="match status" value="1"/>
</dbReference>
<organism evidence="7 8">
    <name type="scientific">Eubacterium oxidoreducens</name>
    <dbReference type="NCBI Taxonomy" id="1732"/>
    <lineage>
        <taxon>Bacteria</taxon>
        <taxon>Bacillati</taxon>
        <taxon>Bacillota</taxon>
        <taxon>Clostridia</taxon>
        <taxon>Eubacteriales</taxon>
        <taxon>Eubacteriaceae</taxon>
        <taxon>Eubacterium</taxon>
    </lineage>
</organism>
<dbReference type="InterPro" id="IPR024002">
    <property type="entry name" value="For/NO2_transpt_CS"/>
</dbReference>
<evidence type="ECO:0000256" key="2">
    <source>
        <dbReference type="ARBA" id="ARBA00022692"/>
    </source>
</evidence>
<keyword evidence="4 6" id="KW-0472">Membrane</keyword>
<keyword evidence="2 6" id="KW-0812">Transmembrane</keyword>
<dbReference type="EMBL" id="FMXR01000020">
    <property type="protein sequence ID" value="SDB32788.1"/>
    <property type="molecule type" value="Genomic_DNA"/>
</dbReference>
<evidence type="ECO:0000256" key="3">
    <source>
        <dbReference type="ARBA" id="ARBA00022989"/>
    </source>
</evidence>
<evidence type="ECO:0000256" key="1">
    <source>
        <dbReference type="ARBA" id="ARBA00004141"/>
    </source>
</evidence>
<gene>
    <name evidence="7" type="ORF">SAMN02910417_02433</name>
</gene>
<dbReference type="InterPro" id="IPR000292">
    <property type="entry name" value="For/NO2_transpt"/>
</dbReference>
<evidence type="ECO:0000256" key="6">
    <source>
        <dbReference type="SAM" id="Phobius"/>
    </source>
</evidence>
<dbReference type="AlphaFoldDB" id="A0A1G6CIN1"/>
<protein>
    <submittedName>
        <fullName evidence="7">Formate/nitrite transporter</fullName>
    </submittedName>
</protein>
<keyword evidence="3 6" id="KW-1133">Transmembrane helix</keyword>
<evidence type="ECO:0000313" key="8">
    <source>
        <dbReference type="Proteomes" id="UP000199228"/>
    </source>
</evidence>
<dbReference type="RefSeq" id="WP_242870582.1">
    <property type="nucleotide sequence ID" value="NZ_FMXR01000020.1"/>
</dbReference>
<keyword evidence="8" id="KW-1185">Reference proteome</keyword>
<feature type="transmembrane region" description="Helical" evidence="6">
    <location>
        <begin position="244"/>
        <end position="266"/>
    </location>
</feature>
<dbReference type="PANTHER" id="PTHR30520:SF6">
    <property type="entry name" value="FORMATE_NITRATE FAMILY TRANSPORTER (EUROFUNG)"/>
    <property type="match status" value="1"/>
</dbReference>
<dbReference type="GO" id="GO:0005886">
    <property type="term" value="C:plasma membrane"/>
    <property type="evidence" value="ECO:0007669"/>
    <property type="project" value="TreeGrafter"/>
</dbReference>
<dbReference type="STRING" id="1732.SAMN02910417_02433"/>
<evidence type="ECO:0000313" key="7">
    <source>
        <dbReference type="EMBL" id="SDB32788.1"/>
    </source>
</evidence>
<reference evidence="7 8" key="1">
    <citation type="submission" date="2016-10" db="EMBL/GenBank/DDBJ databases">
        <authorList>
            <person name="de Groot N.N."/>
        </authorList>
    </citation>
    <scope>NUCLEOTIDE SEQUENCE [LARGE SCALE GENOMIC DNA]</scope>
    <source>
        <strain evidence="7 8">DSM 3217</strain>
    </source>
</reference>
<proteinExistence type="inferred from homology"/>
<accession>A0A1G6CIN1</accession>
<name>A0A1G6CIN1_EUBOX</name>
<evidence type="ECO:0000256" key="5">
    <source>
        <dbReference type="ARBA" id="ARBA00049660"/>
    </source>
</evidence>
<dbReference type="Proteomes" id="UP000199228">
    <property type="component" value="Unassembled WGS sequence"/>
</dbReference>
<feature type="transmembrane region" description="Helical" evidence="6">
    <location>
        <begin position="183"/>
        <end position="203"/>
    </location>
</feature>